<name>A0ABY7YLJ5_9HYPH</name>
<evidence type="ECO:0000313" key="1">
    <source>
        <dbReference type="EMBL" id="WDR02074.1"/>
    </source>
</evidence>
<gene>
    <name evidence="1" type="ORF">PSQ19_15565</name>
</gene>
<dbReference type="RefSeq" id="WP_282218481.1">
    <property type="nucleotide sequence ID" value="NZ_CP118246.1"/>
</dbReference>
<dbReference type="EMBL" id="CP118246">
    <property type="protein sequence ID" value="WDR02074.1"/>
    <property type="molecule type" value="Genomic_DNA"/>
</dbReference>
<dbReference type="Proteomes" id="UP001220530">
    <property type="component" value="Chromosome"/>
</dbReference>
<reference evidence="1 2" key="1">
    <citation type="submission" date="2023-02" db="EMBL/GenBank/DDBJ databases">
        <title>Devosia algicola sp. nov., isolated from the phycosphere of marine algae.</title>
        <authorList>
            <person name="Kim J.M."/>
            <person name="Lee J.K."/>
            <person name="Choi B.J."/>
            <person name="Bayburt H."/>
            <person name="Jeon C.O."/>
        </authorList>
    </citation>
    <scope>NUCLEOTIDE SEQUENCE [LARGE SCALE GENOMIC DNA]</scope>
    <source>
        <strain evidence="1 2">G20-9</strain>
    </source>
</reference>
<protein>
    <submittedName>
        <fullName evidence="1">Uncharacterized protein</fullName>
    </submittedName>
</protein>
<keyword evidence="2" id="KW-1185">Reference proteome</keyword>
<accession>A0ABY7YLJ5</accession>
<organism evidence="1 2">
    <name type="scientific">Devosia algicola</name>
    <dbReference type="NCBI Taxonomy" id="3026418"/>
    <lineage>
        <taxon>Bacteria</taxon>
        <taxon>Pseudomonadati</taxon>
        <taxon>Pseudomonadota</taxon>
        <taxon>Alphaproteobacteria</taxon>
        <taxon>Hyphomicrobiales</taxon>
        <taxon>Devosiaceae</taxon>
        <taxon>Devosia</taxon>
    </lineage>
</organism>
<evidence type="ECO:0000313" key="2">
    <source>
        <dbReference type="Proteomes" id="UP001220530"/>
    </source>
</evidence>
<proteinExistence type="predicted"/>
<sequence>MGIVLAARSDGPNDSAPFVDQGYQYARWVLQVDRLVGSADAHNGHHQRSTPDEAELTDENIADIASRIIACLGALMPRLPDNALRRELTPLAGFVETMHPPRPV</sequence>